<dbReference type="GO" id="GO:0008643">
    <property type="term" value="P:carbohydrate transport"/>
    <property type="evidence" value="ECO:0007669"/>
    <property type="project" value="InterPro"/>
</dbReference>
<feature type="transmembrane region" description="Helical" evidence="2">
    <location>
        <begin position="113"/>
        <end position="141"/>
    </location>
</feature>
<dbReference type="SUPFAM" id="SSF103473">
    <property type="entry name" value="MFS general substrate transporter"/>
    <property type="match status" value="1"/>
</dbReference>
<keyword evidence="4" id="KW-1185">Reference proteome</keyword>
<dbReference type="GO" id="GO:0015293">
    <property type="term" value="F:symporter activity"/>
    <property type="evidence" value="ECO:0007669"/>
    <property type="project" value="InterPro"/>
</dbReference>
<dbReference type="AlphaFoldDB" id="A0A934RZM3"/>
<dbReference type="NCBIfam" id="TIGR00792">
    <property type="entry name" value="gph"/>
    <property type="match status" value="1"/>
</dbReference>
<feature type="transmembrane region" description="Helical" evidence="2">
    <location>
        <begin position="338"/>
        <end position="357"/>
    </location>
</feature>
<dbReference type="InterPro" id="IPR036259">
    <property type="entry name" value="MFS_trans_sf"/>
</dbReference>
<comment type="caution">
    <text evidence="3">The sequence shown here is derived from an EMBL/GenBank/DDBJ whole genome shotgun (WGS) entry which is preliminary data.</text>
</comment>
<dbReference type="CDD" id="cd17332">
    <property type="entry name" value="MFS_MelB_like"/>
    <property type="match status" value="1"/>
</dbReference>
<feature type="transmembrane region" description="Helical" evidence="2">
    <location>
        <begin position="363"/>
        <end position="385"/>
    </location>
</feature>
<keyword evidence="2" id="KW-0472">Membrane</keyword>
<dbReference type="Proteomes" id="UP000617628">
    <property type="component" value="Unassembled WGS sequence"/>
</dbReference>
<name>A0A934RZM3_9BACT</name>
<feature type="transmembrane region" description="Helical" evidence="2">
    <location>
        <begin position="446"/>
        <end position="472"/>
    </location>
</feature>
<reference evidence="3" key="1">
    <citation type="submission" date="2021-01" db="EMBL/GenBank/DDBJ databases">
        <title>Modified the classification status of verrucomicrobia.</title>
        <authorList>
            <person name="Feng X."/>
        </authorList>
    </citation>
    <scope>NUCLEOTIDE SEQUENCE</scope>
    <source>
        <strain evidence="3">KCTC 13126</strain>
    </source>
</reference>
<dbReference type="InterPro" id="IPR001927">
    <property type="entry name" value="Na/Gal_symport"/>
</dbReference>
<sequence length="492" mass="54303">MSIESNVTLSKREKFGYSLADGSANFVFQVLLAYQQPFFIEVFGLGPTLLFWLLLGGRLFDAITDPAMGMIADRTKSRWGQFRPWILWSAIPFAGVFWLTFTKPDLGPTGLAAYAVICYLLLMAVYTMNNVPYAALAGVMTGDPEERTSIQQWRFFTAMSAAFVVQSFTIPWVAKFGGGDEAKGWSITIGIFAAISFLFFIGTFLTTRERVPQTKSVPIKDDIKNLKRNRPWIILFFVTLFIFITLAFRGGPMYYFMSFYMEETKLVEFISKMGFVAPSDGELGLGKRILDTIGLLVKPDHSNGTAVAIGVFGMCGNVITLIGIAFSKKIVHTFGKKPMFIVCLSGTTLVTASIFLVNPDQVGLLFFLSMLWPATYGPTVPVLWVMIADTADFSEWKTGRRATGFVFAGIVFALKAGLALGAAFGAKVMEWHGYVSGAADTLDSQFAIKVTATLYSALPFAVAVGFLLLYPIGNKLNDQMNRELKDRRAQTS</sequence>
<proteinExistence type="inferred from homology"/>
<feature type="transmembrane region" description="Helical" evidence="2">
    <location>
        <begin position="38"/>
        <end position="61"/>
    </location>
</feature>
<dbReference type="InterPro" id="IPR039672">
    <property type="entry name" value="MFS_2"/>
</dbReference>
<feature type="transmembrane region" description="Helical" evidence="2">
    <location>
        <begin position="82"/>
        <end position="101"/>
    </location>
</feature>
<feature type="transmembrane region" description="Helical" evidence="2">
    <location>
        <begin position="153"/>
        <end position="173"/>
    </location>
</feature>
<keyword evidence="2" id="KW-1133">Transmembrane helix</keyword>
<feature type="transmembrane region" description="Helical" evidence="2">
    <location>
        <begin position="405"/>
        <end position="426"/>
    </location>
</feature>
<dbReference type="GO" id="GO:0006814">
    <property type="term" value="P:sodium ion transport"/>
    <property type="evidence" value="ECO:0007669"/>
    <property type="project" value="InterPro"/>
</dbReference>
<feature type="transmembrane region" description="Helical" evidence="2">
    <location>
        <begin position="305"/>
        <end position="326"/>
    </location>
</feature>
<keyword evidence="2" id="KW-0812">Transmembrane</keyword>
<dbReference type="PANTHER" id="PTHR11328">
    <property type="entry name" value="MAJOR FACILITATOR SUPERFAMILY DOMAIN-CONTAINING PROTEIN"/>
    <property type="match status" value="1"/>
</dbReference>
<dbReference type="RefSeq" id="WP_200354621.1">
    <property type="nucleotide sequence ID" value="NZ_JAENIL010000008.1"/>
</dbReference>
<evidence type="ECO:0000313" key="4">
    <source>
        <dbReference type="Proteomes" id="UP000617628"/>
    </source>
</evidence>
<evidence type="ECO:0000313" key="3">
    <source>
        <dbReference type="EMBL" id="MBK1876408.1"/>
    </source>
</evidence>
<evidence type="ECO:0000256" key="2">
    <source>
        <dbReference type="SAM" id="Phobius"/>
    </source>
</evidence>
<organism evidence="3 4">
    <name type="scientific">Pelagicoccus mobilis</name>
    <dbReference type="NCBI Taxonomy" id="415221"/>
    <lineage>
        <taxon>Bacteria</taxon>
        <taxon>Pseudomonadati</taxon>
        <taxon>Verrucomicrobiota</taxon>
        <taxon>Opitutia</taxon>
        <taxon>Puniceicoccales</taxon>
        <taxon>Pelagicoccaceae</taxon>
        <taxon>Pelagicoccus</taxon>
    </lineage>
</organism>
<evidence type="ECO:0000256" key="1">
    <source>
        <dbReference type="ARBA" id="ARBA00009617"/>
    </source>
</evidence>
<dbReference type="GO" id="GO:0005886">
    <property type="term" value="C:plasma membrane"/>
    <property type="evidence" value="ECO:0007669"/>
    <property type="project" value="TreeGrafter"/>
</dbReference>
<accession>A0A934RZM3</accession>
<feature type="transmembrane region" description="Helical" evidence="2">
    <location>
        <begin position="232"/>
        <end position="251"/>
    </location>
</feature>
<dbReference type="Pfam" id="PF13347">
    <property type="entry name" value="MFS_2"/>
    <property type="match status" value="2"/>
</dbReference>
<dbReference type="EMBL" id="JAENIL010000008">
    <property type="protein sequence ID" value="MBK1876408.1"/>
    <property type="molecule type" value="Genomic_DNA"/>
</dbReference>
<gene>
    <name evidence="3" type="ORF">JIN87_05975</name>
</gene>
<protein>
    <submittedName>
        <fullName evidence="3">MFS transporter</fullName>
    </submittedName>
</protein>
<dbReference type="PANTHER" id="PTHR11328:SF24">
    <property type="entry name" value="MAJOR FACILITATOR SUPERFAMILY (MFS) PROFILE DOMAIN-CONTAINING PROTEIN"/>
    <property type="match status" value="1"/>
</dbReference>
<feature type="transmembrane region" description="Helical" evidence="2">
    <location>
        <begin position="185"/>
        <end position="205"/>
    </location>
</feature>
<dbReference type="Gene3D" id="1.20.1250.20">
    <property type="entry name" value="MFS general substrate transporter like domains"/>
    <property type="match status" value="2"/>
</dbReference>
<comment type="similarity">
    <text evidence="1">Belongs to the sodium:galactoside symporter (TC 2.A.2) family.</text>
</comment>